<evidence type="ECO:0000313" key="1">
    <source>
        <dbReference type="EMBL" id="DAD79225.1"/>
    </source>
</evidence>
<organism evidence="1">
    <name type="scientific">Siphoviridae sp. ctTrb4</name>
    <dbReference type="NCBI Taxonomy" id="2826349"/>
    <lineage>
        <taxon>Viruses</taxon>
        <taxon>Duplodnaviria</taxon>
        <taxon>Heunggongvirae</taxon>
        <taxon>Uroviricota</taxon>
        <taxon>Caudoviricetes</taxon>
    </lineage>
</organism>
<accession>A0A8S5MA52</accession>
<reference evidence="1" key="1">
    <citation type="journal article" date="2021" name="Proc. Natl. Acad. Sci. U.S.A.">
        <title>A Catalog of Tens of Thousands of Viruses from Human Metagenomes Reveals Hidden Associations with Chronic Diseases.</title>
        <authorList>
            <person name="Tisza M.J."/>
            <person name="Buck C.B."/>
        </authorList>
    </citation>
    <scope>NUCLEOTIDE SEQUENCE</scope>
    <source>
        <strain evidence="1">CtTrb4</strain>
    </source>
</reference>
<sequence>MTTSAKRAGHKKSGQRPLYNTPVRFIAPLFCALFVRYSSKMKQNQRKSL</sequence>
<protein>
    <submittedName>
        <fullName evidence="1">Uncharacterized protein</fullName>
    </submittedName>
</protein>
<proteinExistence type="predicted"/>
<name>A0A8S5MA52_9CAUD</name>
<dbReference type="EMBL" id="BK014861">
    <property type="protein sequence ID" value="DAD79225.1"/>
    <property type="molecule type" value="Genomic_DNA"/>
</dbReference>